<name>E3BM19_9VIBR</name>
<dbReference type="eggNOG" id="COG1459">
    <property type="taxonomic scope" value="Bacteria"/>
</dbReference>
<feature type="domain" description="Type II secretion system protein GspF" evidence="11">
    <location>
        <begin position="71"/>
        <end position="192"/>
    </location>
</feature>
<dbReference type="OrthoDB" id="9805682at2"/>
<keyword evidence="13" id="KW-1185">Reference proteome</keyword>
<proteinExistence type="inferred from homology"/>
<evidence type="ECO:0000256" key="1">
    <source>
        <dbReference type="ARBA" id="ARBA00004429"/>
    </source>
</evidence>
<evidence type="ECO:0000313" key="13">
    <source>
        <dbReference type="Proteomes" id="UP000002943"/>
    </source>
</evidence>
<keyword evidence="4" id="KW-1003">Cell membrane</keyword>
<reference evidence="12 13" key="1">
    <citation type="journal article" date="2012" name="Int. J. Syst. Evol. Microbiol.">
        <title>Vibrio caribbeanicus sp. nov., isolated from the marine sponge Scleritoderma cyanea.</title>
        <authorList>
            <person name="Hoffmann M."/>
            <person name="Monday S.R."/>
            <person name="Allard M.W."/>
            <person name="Strain E.A."/>
            <person name="Whittaker P."/>
            <person name="Naum M."/>
            <person name="McCarthy P.J."/>
            <person name="Lopez J.V."/>
            <person name="Fischer M."/>
            <person name="Brown E.W."/>
        </authorList>
    </citation>
    <scope>NUCLEOTIDE SEQUENCE [LARGE SCALE GENOMIC DNA]</scope>
    <source>
        <strain evidence="12 13">ATCC BAA-2122</strain>
    </source>
</reference>
<evidence type="ECO:0000256" key="5">
    <source>
        <dbReference type="ARBA" id="ARBA00022519"/>
    </source>
</evidence>
<evidence type="ECO:0000256" key="3">
    <source>
        <dbReference type="ARBA" id="ARBA00022448"/>
    </source>
</evidence>
<keyword evidence="8 10" id="KW-0472">Membrane</keyword>
<dbReference type="EMBL" id="AEIU01000083">
    <property type="protein sequence ID" value="EFP95947.1"/>
    <property type="molecule type" value="Genomic_DNA"/>
</dbReference>
<dbReference type="Gene3D" id="1.20.81.30">
    <property type="entry name" value="Type II secretion system (T2SS), domain F"/>
    <property type="match status" value="2"/>
</dbReference>
<sequence length="405" mass="45808">MSESKQCVFFWQGLDKKAHKVKGFMLSPSKVSVKFTLKQKSIQIIRIERKDRSLFWHLFHREKRADITLLTRQIGTLLRAGLPILDVLKMIEKSQKKYGMKAILSKIIENLENGNPLSSSLKLSSKHFDKVDIELVLCGEMVGDLATIFERIYHYRITFKKNTEKVFNALIYPISVLFASALVIQTLTSHVLPQFKSMLNGFSAPMPRLTQQVISITEALNSYLLPLFIFTFFTIGLGYLLSTQSTSFRFRISRLLLCLPLIGDLIRKSSIARFSRTFSLTLQADISIINCLTISASTTNNYYYKGIIKAMTTDITAGTPIYIAIRKTKAFPIIVEQMAMIGEQTGKLDEVFSNITEIYEQEVSDTVLSMEKVLEPAIILILGGIVALIVISMYLPIFNLMTVLG</sequence>
<evidence type="ECO:0000256" key="7">
    <source>
        <dbReference type="ARBA" id="ARBA00022989"/>
    </source>
</evidence>
<dbReference type="Proteomes" id="UP000002943">
    <property type="component" value="Unassembled WGS sequence"/>
</dbReference>
<comment type="subcellular location">
    <subcellularLocation>
        <location evidence="1 9">Cell inner membrane</location>
        <topology evidence="1 9">Multi-pass membrane protein</topology>
    </subcellularLocation>
</comment>
<dbReference type="InterPro" id="IPR018076">
    <property type="entry name" value="T2SS_GspF_dom"/>
</dbReference>
<evidence type="ECO:0000256" key="8">
    <source>
        <dbReference type="ARBA" id="ARBA00023136"/>
    </source>
</evidence>
<protein>
    <submittedName>
        <fullName evidence="12">Type IV pilin biogenesis protein PilC</fullName>
    </submittedName>
</protein>
<dbReference type="PANTHER" id="PTHR30012">
    <property type="entry name" value="GENERAL SECRETION PATHWAY PROTEIN"/>
    <property type="match status" value="1"/>
</dbReference>
<evidence type="ECO:0000259" key="11">
    <source>
        <dbReference type="Pfam" id="PF00482"/>
    </source>
</evidence>
<keyword evidence="6 9" id="KW-0812">Transmembrane</keyword>
<keyword evidence="5" id="KW-0997">Cell inner membrane</keyword>
<keyword evidence="7 10" id="KW-1133">Transmembrane helix</keyword>
<dbReference type="GO" id="GO:0015628">
    <property type="term" value="P:protein secretion by the type II secretion system"/>
    <property type="evidence" value="ECO:0007669"/>
    <property type="project" value="TreeGrafter"/>
</dbReference>
<feature type="transmembrane region" description="Helical" evidence="10">
    <location>
        <begin position="166"/>
        <end position="188"/>
    </location>
</feature>
<comment type="similarity">
    <text evidence="2 9">Belongs to the GSP F family.</text>
</comment>
<evidence type="ECO:0000256" key="6">
    <source>
        <dbReference type="ARBA" id="ARBA00022692"/>
    </source>
</evidence>
<dbReference type="PANTHER" id="PTHR30012:SF7">
    <property type="entry name" value="PROTEIN TRANSPORT PROTEIN HOFC HOMOLOG"/>
    <property type="match status" value="1"/>
</dbReference>
<dbReference type="PRINTS" id="PR00812">
    <property type="entry name" value="BCTERIALGSPF"/>
</dbReference>
<evidence type="ECO:0000256" key="2">
    <source>
        <dbReference type="ARBA" id="ARBA00005745"/>
    </source>
</evidence>
<dbReference type="GO" id="GO:0005886">
    <property type="term" value="C:plasma membrane"/>
    <property type="evidence" value="ECO:0007669"/>
    <property type="project" value="UniProtKB-SubCell"/>
</dbReference>
<keyword evidence="3 9" id="KW-0813">Transport</keyword>
<evidence type="ECO:0000256" key="4">
    <source>
        <dbReference type="ARBA" id="ARBA00022475"/>
    </source>
</evidence>
<comment type="caution">
    <text evidence="12">The sequence shown here is derived from an EMBL/GenBank/DDBJ whole genome shotgun (WGS) entry which is preliminary data.</text>
</comment>
<gene>
    <name evidence="12" type="ORF">VIBC2010_01688</name>
</gene>
<organism evidence="12 13">
    <name type="scientific">Vibrio caribbeanicus ATCC BAA-2122</name>
    <dbReference type="NCBI Taxonomy" id="796620"/>
    <lineage>
        <taxon>Bacteria</taxon>
        <taxon>Pseudomonadati</taxon>
        <taxon>Pseudomonadota</taxon>
        <taxon>Gammaproteobacteria</taxon>
        <taxon>Vibrionales</taxon>
        <taxon>Vibrionaceae</taxon>
        <taxon>Vibrio</taxon>
    </lineage>
</organism>
<evidence type="ECO:0000256" key="9">
    <source>
        <dbReference type="RuleBase" id="RU003923"/>
    </source>
</evidence>
<dbReference type="RefSeq" id="WP_009602115.1">
    <property type="nucleotide sequence ID" value="NZ_AEIU01000083.1"/>
</dbReference>
<evidence type="ECO:0000256" key="10">
    <source>
        <dbReference type="SAM" id="Phobius"/>
    </source>
</evidence>
<feature type="transmembrane region" description="Helical" evidence="10">
    <location>
        <begin position="223"/>
        <end position="241"/>
    </location>
</feature>
<dbReference type="InterPro" id="IPR001992">
    <property type="entry name" value="T2SS_GspF/T4SS_PilC_CS"/>
</dbReference>
<evidence type="ECO:0000313" key="12">
    <source>
        <dbReference type="EMBL" id="EFP95947.1"/>
    </source>
</evidence>
<dbReference type="AlphaFoldDB" id="E3BM19"/>
<dbReference type="Pfam" id="PF00482">
    <property type="entry name" value="T2SSF"/>
    <property type="match status" value="2"/>
</dbReference>
<dbReference type="InterPro" id="IPR042094">
    <property type="entry name" value="T2SS_GspF_sf"/>
</dbReference>
<dbReference type="PROSITE" id="PS00874">
    <property type="entry name" value="T2SP_F"/>
    <property type="match status" value="1"/>
</dbReference>
<feature type="domain" description="Type II secretion system protein GspF" evidence="11">
    <location>
        <begin position="274"/>
        <end position="396"/>
    </location>
</feature>
<dbReference type="InterPro" id="IPR003004">
    <property type="entry name" value="GspF/PilC"/>
</dbReference>
<dbReference type="STRING" id="796620.VIBC2010_01688"/>
<accession>E3BM19</accession>
<feature type="transmembrane region" description="Helical" evidence="10">
    <location>
        <begin position="377"/>
        <end position="397"/>
    </location>
</feature>